<protein>
    <submittedName>
        <fullName evidence="6">Oidioi.mRNA.OKI2018_I69.chr1.g1835.t1.cds</fullName>
    </submittedName>
</protein>
<evidence type="ECO:0000313" key="7">
    <source>
        <dbReference type="Proteomes" id="UP001158576"/>
    </source>
</evidence>
<reference evidence="6 7" key="1">
    <citation type="submission" date="2021-04" db="EMBL/GenBank/DDBJ databases">
        <authorList>
            <person name="Bliznina A."/>
        </authorList>
    </citation>
    <scope>NUCLEOTIDE SEQUENCE [LARGE SCALE GENOMIC DNA]</scope>
</reference>
<feature type="region of interest" description="Disordered" evidence="5">
    <location>
        <begin position="1"/>
        <end position="92"/>
    </location>
</feature>
<dbReference type="Pfam" id="PF09766">
    <property type="entry name" value="FmiP_Thoc5"/>
    <property type="match status" value="1"/>
</dbReference>
<evidence type="ECO:0000256" key="2">
    <source>
        <dbReference type="ARBA" id="ARBA00008044"/>
    </source>
</evidence>
<keyword evidence="3" id="KW-0539">Nucleus</keyword>
<gene>
    <name evidence="6" type="ORF">OKIOD_LOCUS10600</name>
</gene>
<proteinExistence type="inferred from homology"/>
<evidence type="ECO:0000313" key="6">
    <source>
        <dbReference type="EMBL" id="CAG5105101.1"/>
    </source>
</evidence>
<dbReference type="Proteomes" id="UP001158576">
    <property type="component" value="Chromosome 1"/>
</dbReference>
<keyword evidence="7" id="KW-1185">Reference proteome</keyword>
<evidence type="ECO:0000256" key="1">
    <source>
        <dbReference type="ARBA" id="ARBA00004123"/>
    </source>
</evidence>
<feature type="coiled-coil region" evidence="4">
    <location>
        <begin position="257"/>
        <end position="284"/>
    </location>
</feature>
<accession>A0ABN7SP60</accession>
<feature type="compositionally biased region" description="Basic and acidic residues" evidence="5">
    <location>
        <begin position="68"/>
        <end position="80"/>
    </location>
</feature>
<evidence type="ECO:0000256" key="4">
    <source>
        <dbReference type="SAM" id="Coils"/>
    </source>
</evidence>
<evidence type="ECO:0000256" key="5">
    <source>
        <dbReference type="SAM" id="MobiDB-lite"/>
    </source>
</evidence>
<feature type="compositionally biased region" description="Basic and acidic residues" evidence="5">
    <location>
        <begin position="19"/>
        <end position="56"/>
    </location>
</feature>
<sequence length="647" mass="73083">MVESKDKIRSGRSGSTSSSKDDKKEVAKRKLSDSGSATDKKMKIERSNSKSEKSSSEKPVIGKLARQKAAESKAAEEKSKTTKKSTKKEKDTKFPKFHETKLLADEKLSLEKISESYSAIVKTIKDHMMDISDLKNAKTEDKDALYQTRTEAVLAISTLKQLNRFAQMLTRESRDETKTLLGRSDAVNLKLQNLQYQTHHLKTEIDACLGFNSLHKTIEMVPEESFKESAPQDIVEKAESSDHEMVKARLGWELAQREELKSAIEQIKTKRSKLENDASRVRSNLNDLRPQLSTMLEAANGVRSILGLDGTVGAMGTATEVLTDPLLKIYKAGRALSQTRSDVKVLMEGDHKEAIELKGKGFEDGEMEQEEEEEENQKRSRKKSSKDKKDKASKGWFPVFITWKIGSKPVKFKQNIYNKLIYAESSESSATPELSCLFNNDTGRQTSNDGGKTLSFGRCYEWAGQIATGQAPSGDETYSDYLGRVVEAIQDRFKHSELVQTHVNTLKDKKLPLDLSNELMMTGVITKFEESDTYESPRGLKPYEDGKLFKVSIQHIDEKKMFAYISFSPNYPLNPPRISVFTEDNKNAANDVQLQYIEEHCNLRLPIRLRAKDRMIEAISRQIGTLMMQPISAKVTTRNRIHPVQLL</sequence>
<comment type="subcellular location">
    <subcellularLocation>
        <location evidence="1">Nucleus</location>
    </subcellularLocation>
</comment>
<feature type="compositionally biased region" description="Acidic residues" evidence="5">
    <location>
        <begin position="364"/>
        <end position="375"/>
    </location>
</feature>
<dbReference type="EMBL" id="OU015566">
    <property type="protein sequence ID" value="CAG5105101.1"/>
    <property type="molecule type" value="Genomic_DNA"/>
</dbReference>
<evidence type="ECO:0000256" key="3">
    <source>
        <dbReference type="ARBA" id="ARBA00023242"/>
    </source>
</evidence>
<name>A0ABN7SP60_OIKDI</name>
<keyword evidence="4" id="KW-0175">Coiled coil</keyword>
<organism evidence="6 7">
    <name type="scientific">Oikopleura dioica</name>
    <name type="common">Tunicate</name>
    <dbReference type="NCBI Taxonomy" id="34765"/>
    <lineage>
        <taxon>Eukaryota</taxon>
        <taxon>Metazoa</taxon>
        <taxon>Chordata</taxon>
        <taxon>Tunicata</taxon>
        <taxon>Appendicularia</taxon>
        <taxon>Copelata</taxon>
        <taxon>Oikopleuridae</taxon>
        <taxon>Oikopleura</taxon>
    </lineage>
</organism>
<dbReference type="PANTHER" id="PTHR13375">
    <property type="entry name" value="FMS INTERACTING PROTEIN"/>
    <property type="match status" value="1"/>
</dbReference>
<dbReference type="InterPro" id="IPR019163">
    <property type="entry name" value="THO_Thoc5"/>
</dbReference>
<dbReference type="PANTHER" id="PTHR13375:SF3">
    <property type="entry name" value="THO COMPLEX SUBUNIT 5 HOMOLOG"/>
    <property type="match status" value="1"/>
</dbReference>
<feature type="region of interest" description="Disordered" evidence="5">
    <location>
        <begin position="356"/>
        <end position="390"/>
    </location>
</feature>
<comment type="similarity">
    <text evidence="2">Belongs to the THOC5 family.</text>
</comment>